<accession>A0A0E9TMM3</accession>
<feature type="region of interest" description="Disordered" evidence="1">
    <location>
        <begin position="1"/>
        <end position="21"/>
    </location>
</feature>
<proteinExistence type="predicted"/>
<protein>
    <submittedName>
        <fullName evidence="2">Uncharacterized protein</fullName>
    </submittedName>
</protein>
<organism evidence="2">
    <name type="scientific">Anguilla anguilla</name>
    <name type="common">European freshwater eel</name>
    <name type="synonym">Muraena anguilla</name>
    <dbReference type="NCBI Taxonomy" id="7936"/>
    <lineage>
        <taxon>Eukaryota</taxon>
        <taxon>Metazoa</taxon>
        <taxon>Chordata</taxon>
        <taxon>Craniata</taxon>
        <taxon>Vertebrata</taxon>
        <taxon>Euteleostomi</taxon>
        <taxon>Actinopterygii</taxon>
        <taxon>Neopterygii</taxon>
        <taxon>Teleostei</taxon>
        <taxon>Anguilliformes</taxon>
        <taxon>Anguillidae</taxon>
        <taxon>Anguilla</taxon>
    </lineage>
</organism>
<evidence type="ECO:0000313" key="2">
    <source>
        <dbReference type="EMBL" id="JAH54125.1"/>
    </source>
</evidence>
<evidence type="ECO:0000256" key="1">
    <source>
        <dbReference type="SAM" id="MobiDB-lite"/>
    </source>
</evidence>
<sequence>MSPGKTISAARRSLSCDKSLH</sequence>
<dbReference type="EMBL" id="GBXM01054452">
    <property type="protein sequence ID" value="JAH54125.1"/>
    <property type="molecule type" value="Transcribed_RNA"/>
</dbReference>
<reference evidence="2" key="2">
    <citation type="journal article" date="2015" name="Fish Shellfish Immunol.">
        <title>Early steps in the European eel (Anguilla anguilla)-Vibrio vulnificus interaction in the gills: Role of the RtxA13 toxin.</title>
        <authorList>
            <person name="Callol A."/>
            <person name="Pajuelo D."/>
            <person name="Ebbesson L."/>
            <person name="Teles M."/>
            <person name="MacKenzie S."/>
            <person name="Amaro C."/>
        </authorList>
    </citation>
    <scope>NUCLEOTIDE SEQUENCE</scope>
</reference>
<name>A0A0E9TMM3_ANGAN</name>
<reference evidence="2" key="1">
    <citation type="submission" date="2014-11" db="EMBL/GenBank/DDBJ databases">
        <authorList>
            <person name="Amaro Gonzalez C."/>
        </authorList>
    </citation>
    <scope>NUCLEOTIDE SEQUENCE</scope>
</reference>
<dbReference type="AlphaFoldDB" id="A0A0E9TMM3"/>